<organism evidence="7">
    <name type="scientific">Pelagomonas calceolata</name>
    <dbReference type="NCBI Taxonomy" id="35677"/>
    <lineage>
        <taxon>Eukaryota</taxon>
        <taxon>Sar</taxon>
        <taxon>Stramenopiles</taxon>
        <taxon>Ochrophyta</taxon>
        <taxon>Pelagophyceae</taxon>
        <taxon>Pelagomonadales</taxon>
        <taxon>Pelagomonadaceae</taxon>
        <taxon>Pelagomonas</taxon>
    </lineage>
</organism>
<dbReference type="SMART" id="SM00100">
    <property type="entry name" value="cNMP"/>
    <property type="match status" value="1"/>
</dbReference>
<feature type="transmembrane region" description="Helical" evidence="5">
    <location>
        <begin position="344"/>
        <end position="361"/>
    </location>
</feature>
<dbReference type="Proteomes" id="UP000789595">
    <property type="component" value="Unassembled WGS sequence"/>
</dbReference>
<dbReference type="Gene3D" id="3.30.750.24">
    <property type="entry name" value="STAS domain"/>
    <property type="match status" value="1"/>
</dbReference>
<feature type="transmembrane region" description="Helical" evidence="5">
    <location>
        <begin position="225"/>
        <end position="244"/>
    </location>
</feature>
<feature type="transmembrane region" description="Helical" evidence="5">
    <location>
        <begin position="433"/>
        <end position="463"/>
    </location>
</feature>
<dbReference type="Pfam" id="PF00027">
    <property type="entry name" value="cNMP_binding"/>
    <property type="match status" value="1"/>
</dbReference>
<feature type="transmembrane region" description="Helical" evidence="5">
    <location>
        <begin position="82"/>
        <end position="102"/>
    </location>
</feature>
<evidence type="ECO:0000256" key="5">
    <source>
        <dbReference type="SAM" id="Phobius"/>
    </source>
</evidence>
<dbReference type="Pfam" id="PF00916">
    <property type="entry name" value="Sulfate_transp"/>
    <property type="match status" value="1"/>
</dbReference>
<dbReference type="InterPro" id="IPR036513">
    <property type="entry name" value="STAS_dom_sf"/>
</dbReference>
<feature type="domain" description="Cyclic nucleotide-binding" evidence="6">
    <location>
        <begin position="639"/>
        <end position="742"/>
    </location>
</feature>
<evidence type="ECO:0000313" key="8">
    <source>
        <dbReference type="EMBL" id="CAH0378798.1"/>
    </source>
</evidence>
<dbReference type="InterPro" id="IPR000595">
    <property type="entry name" value="cNMP-bd_dom"/>
</dbReference>
<keyword evidence="4 5" id="KW-0472">Membrane</keyword>
<evidence type="ECO:0000313" key="9">
    <source>
        <dbReference type="Proteomes" id="UP000789595"/>
    </source>
</evidence>
<reference evidence="8" key="2">
    <citation type="submission" date="2021-11" db="EMBL/GenBank/DDBJ databases">
        <authorList>
            <consortium name="Genoscope - CEA"/>
            <person name="William W."/>
        </authorList>
    </citation>
    <scope>NUCLEOTIDE SEQUENCE</scope>
</reference>
<dbReference type="CDD" id="cd00038">
    <property type="entry name" value="CAP_ED"/>
    <property type="match status" value="1"/>
</dbReference>
<dbReference type="PANTHER" id="PTHR43310:SF2">
    <property type="entry name" value="SLC26A_SULP TRANSPORTER DOMAIN-CONTAINING PROTEIN"/>
    <property type="match status" value="1"/>
</dbReference>
<feature type="transmembrane region" description="Helical" evidence="5">
    <location>
        <begin position="157"/>
        <end position="176"/>
    </location>
</feature>
<dbReference type="EMBL" id="HBIW01018988">
    <property type="protein sequence ID" value="CAE0700918.1"/>
    <property type="molecule type" value="Transcribed_RNA"/>
</dbReference>
<dbReference type="Gene3D" id="2.60.120.10">
    <property type="entry name" value="Jelly Rolls"/>
    <property type="match status" value="1"/>
</dbReference>
<keyword evidence="9" id="KW-1185">Reference proteome</keyword>
<evidence type="ECO:0000259" key="6">
    <source>
        <dbReference type="PROSITE" id="PS50042"/>
    </source>
</evidence>
<gene>
    <name evidence="7" type="ORF">PCAL00307_LOCUS16354</name>
    <name evidence="8" type="ORF">PECAL_6P03940</name>
</gene>
<feature type="transmembrane region" description="Helical" evidence="5">
    <location>
        <begin position="373"/>
        <end position="391"/>
    </location>
</feature>
<evidence type="ECO:0000313" key="7">
    <source>
        <dbReference type="EMBL" id="CAE0700918.1"/>
    </source>
</evidence>
<dbReference type="InterPro" id="IPR014710">
    <property type="entry name" value="RmlC-like_jellyroll"/>
</dbReference>
<dbReference type="PROSITE" id="PS50042">
    <property type="entry name" value="CNMP_BINDING_3"/>
    <property type="match status" value="1"/>
</dbReference>
<evidence type="ECO:0000256" key="1">
    <source>
        <dbReference type="ARBA" id="ARBA00004141"/>
    </source>
</evidence>
<sequence length="760" mass="82502">MAGYDAVPTTQEPKAPKQSTLLACIYGLVASLMCAPVMMSFASIIFADPFFSEYSPELVKLVLFSSAVHQLCYVRWSTMPFAVGQVQDAGLIFLSSMARFVVADGLQHDDHAATTMAAALWTLGLATALLGVMLIVIGRLRLASLAQYLPVPVVGGYLAYIGFYCGQAGLAMMSGVEVTSLKDWPRLFRGSGPAKMCVGVVVASAIVLTSSIAEKRKWSRASKSLIMPFVLLATCVIFYVLLYAEGSTLAESREHGWVGALPARSEKGGSGWRNVPILKPWALYAPRNTNEVLRAVGRVAPRLIPSWLAMVCVVAFSSSLDVAAVEMELGSPLNYDSELQTVGLGNLASGLLGGFSGSYIFSQTILNVRSKVANRWSGAVVCLMEVLLVLFPAPPTAYIPTGAFGGLLLLVGASLIIEWLIEARHRFSAPEYLVLLFTFASIHVIGLEAGFAAGLAFSALAFACQYARVHDEVGGVACRRSKKARSVRRRSFEERRALHDHRESIVALDVVGFVFFGAAAQLLAKLKDEAKGAAWVVLNFEECVGLDATAARSCFAPFKQYLVQEKCSLLVAGLRPHVSEQLQWDSFVTTDQALESAEDSLLARFKVVKGSFSELSQEDGFDAILRPYVDGMQVDAKALTKYVEATSIKAGEHLFRQGDAADRVYFVRAGTVDLRLDQRRIARVARGAVLGELCFLLKRRQSLDATAHTHCALWCLSRDRLSAMKRERPDLFNVLQTALLKSMALQVEESLGSGIWSASS</sequence>
<dbReference type="PANTHER" id="PTHR43310">
    <property type="entry name" value="SULFATE TRANSPORTER YBAR-RELATED"/>
    <property type="match status" value="1"/>
</dbReference>
<dbReference type="AlphaFoldDB" id="A0A7S4EA93"/>
<reference evidence="7" key="1">
    <citation type="submission" date="2021-01" db="EMBL/GenBank/DDBJ databases">
        <authorList>
            <person name="Corre E."/>
            <person name="Pelletier E."/>
            <person name="Niang G."/>
            <person name="Scheremetjew M."/>
            <person name="Finn R."/>
            <person name="Kale V."/>
            <person name="Holt S."/>
            <person name="Cochrane G."/>
            <person name="Meng A."/>
            <person name="Brown T."/>
            <person name="Cohen L."/>
        </authorList>
    </citation>
    <scope>NUCLEOTIDE SEQUENCE</scope>
    <source>
        <strain evidence="7">CCMP1756</strain>
    </source>
</reference>
<name>A0A7S4EA93_9STRA</name>
<feature type="transmembrane region" description="Helical" evidence="5">
    <location>
        <begin position="196"/>
        <end position="213"/>
    </location>
</feature>
<feature type="transmembrane region" description="Helical" evidence="5">
    <location>
        <begin position="303"/>
        <end position="324"/>
    </location>
</feature>
<dbReference type="EMBL" id="CAKKNE010000006">
    <property type="protein sequence ID" value="CAH0378798.1"/>
    <property type="molecule type" value="Genomic_DNA"/>
</dbReference>
<accession>A0A7S4EA93</accession>
<proteinExistence type="predicted"/>
<feature type="transmembrane region" description="Helical" evidence="5">
    <location>
        <begin position="20"/>
        <end position="46"/>
    </location>
</feature>
<evidence type="ECO:0000256" key="4">
    <source>
        <dbReference type="ARBA" id="ARBA00023136"/>
    </source>
</evidence>
<dbReference type="InterPro" id="IPR018490">
    <property type="entry name" value="cNMP-bd_dom_sf"/>
</dbReference>
<feature type="transmembrane region" description="Helical" evidence="5">
    <location>
        <begin position="397"/>
        <end position="421"/>
    </location>
</feature>
<protein>
    <recommendedName>
        <fullName evidence="6">Cyclic nucleotide-binding domain-containing protein</fullName>
    </recommendedName>
</protein>
<keyword evidence="3 5" id="KW-1133">Transmembrane helix</keyword>
<dbReference type="SUPFAM" id="SSF51206">
    <property type="entry name" value="cAMP-binding domain-like"/>
    <property type="match status" value="1"/>
</dbReference>
<evidence type="ECO:0000256" key="2">
    <source>
        <dbReference type="ARBA" id="ARBA00022692"/>
    </source>
</evidence>
<comment type="subcellular location">
    <subcellularLocation>
        <location evidence="1">Membrane</location>
        <topology evidence="1">Multi-pass membrane protein</topology>
    </subcellularLocation>
</comment>
<dbReference type="OrthoDB" id="409725at2759"/>
<dbReference type="GO" id="GO:0016020">
    <property type="term" value="C:membrane"/>
    <property type="evidence" value="ECO:0007669"/>
    <property type="project" value="UniProtKB-SubCell"/>
</dbReference>
<dbReference type="InterPro" id="IPR011547">
    <property type="entry name" value="SLC26A/SulP_dom"/>
</dbReference>
<evidence type="ECO:0000256" key="3">
    <source>
        <dbReference type="ARBA" id="ARBA00022989"/>
    </source>
</evidence>
<dbReference type="InterPro" id="IPR052706">
    <property type="entry name" value="Membrane-Transporter-like"/>
</dbReference>
<keyword evidence="2 5" id="KW-0812">Transmembrane</keyword>
<feature type="transmembrane region" description="Helical" evidence="5">
    <location>
        <begin position="114"/>
        <end position="137"/>
    </location>
</feature>